<dbReference type="GO" id="GO:0015109">
    <property type="term" value="F:chromate transmembrane transporter activity"/>
    <property type="evidence" value="ECO:0007669"/>
    <property type="project" value="InterPro"/>
</dbReference>
<keyword evidence="9" id="KW-1185">Reference proteome</keyword>
<dbReference type="InterPro" id="IPR003370">
    <property type="entry name" value="Chromate_transpt"/>
</dbReference>
<dbReference type="GO" id="GO:0005886">
    <property type="term" value="C:plasma membrane"/>
    <property type="evidence" value="ECO:0007669"/>
    <property type="project" value="UniProtKB-SubCell"/>
</dbReference>
<evidence type="ECO:0000256" key="5">
    <source>
        <dbReference type="ARBA" id="ARBA00022989"/>
    </source>
</evidence>
<name>S3VAJ6_9LEPT</name>
<feature type="transmembrane region" description="Helical" evidence="7">
    <location>
        <begin position="298"/>
        <end position="320"/>
    </location>
</feature>
<comment type="caution">
    <text evidence="8">The sequence shown here is derived from an EMBL/GenBank/DDBJ whole genome shotgun (WGS) entry which is preliminary data.</text>
</comment>
<dbReference type="EMBL" id="AKWZ02000010">
    <property type="protein sequence ID" value="EPG73470.1"/>
    <property type="molecule type" value="Genomic_DNA"/>
</dbReference>
<evidence type="ECO:0000256" key="7">
    <source>
        <dbReference type="SAM" id="Phobius"/>
    </source>
</evidence>
<accession>S3VAJ6</accession>
<feature type="transmembrane region" description="Helical" evidence="7">
    <location>
        <begin position="201"/>
        <end position="222"/>
    </location>
</feature>
<evidence type="ECO:0000313" key="9">
    <source>
        <dbReference type="Proteomes" id="UP000014540"/>
    </source>
</evidence>
<dbReference type="Proteomes" id="UP000014540">
    <property type="component" value="Unassembled WGS sequence"/>
</dbReference>
<dbReference type="RefSeq" id="WP_016549951.1">
    <property type="nucleotide sequence ID" value="NZ_AKWZ02000010.1"/>
</dbReference>
<dbReference type="InterPro" id="IPR014047">
    <property type="entry name" value="Chr_Tranpt_l_chain"/>
</dbReference>
<evidence type="ECO:0000256" key="4">
    <source>
        <dbReference type="ARBA" id="ARBA00022692"/>
    </source>
</evidence>
<keyword evidence="6 7" id="KW-0472">Membrane</keyword>
<dbReference type="OrthoDB" id="9788907at2"/>
<comment type="subcellular location">
    <subcellularLocation>
        <location evidence="1">Cell membrane</location>
        <topology evidence="1">Multi-pass membrane protein</topology>
    </subcellularLocation>
</comment>
<gene>
    <name evidence="8" type="primary">chr</name>
    <name evidence="8" type="ORF">LEP1GSC058_3039</name>
</gene>
<dbReference type="PIRSF" id="PIRSF004810">
    <property type="entry name" value="ChrA"/>
    <property type="match status" value="1"/>
</dbReference>
<feature type="transmembrane region" description="Helical" evidence="7">
    <location>
        <begin position="150"/>
        <end position="181"/>
    </location>
</feature>
<feature type="transmembrane region" description="Helical" evidence="7">
    <location>
        <begin position="87"/>
        <end position="111"/>
    </location>
</feature>
<protein>
    <submittedName>
        <fullName evidence="8">Chromate transporter, CHR family</fullName>
    </submittedName>
</protein>
<keyword evidence="5 7" id="KW-1133">Transmembrane helix</keyword>
<dbReference type="Pfam" id="PF02417">
    <property type="entry name" value="Chromate_transp"/>
    <property type="match status" value="2"/>
</dbReference>
<dbReference type="PANTHER" id="PTHR33567:SF3">
    <property type="entry name" value="CHROMATE ION TRANSPORTER (EUROFUNG)"/>
    <property type="match status" value="1"/>
</dbReference>
<dbReference type="AlphaFoldDB" id="S3VAJ6"/>
<feature type="transmembrane region" description="Helical" evidence="7">
    <location>
        <begin position="365"/>
        <end position="393"/>
    </location>
</feature>
<proteinExistence type="inferred from homology"/>
<evidence type="ECO:0000256" key="1">
    <source>
        <dbReference type="ARBA" id="ARBA00004651"/>
    </source>
</evidence>
<sequence>MSTNHRDGDLSKILDIFLVSLKLGLTSFGGPIAHIGYFHREYVVVKKWLDEKAYTDLVALCQFLPGPASSQLGIAIGTIRAGIGGGIAAWLGFTAPSAIALTCFAFLLLRYDFGNAIWIHGLKVVAVSVVAHAIFLMWKKLITTWNHTLIALSAAVILSFWQTALSQIVLIAAAGFLGRFLFTELKVEDVPAVQVNVKRSTAILCLVGFVFFLLFFPVLPLLTTSPWASLADSFYRSGSLVFGGGHVVLPLLEKELVPNGLISEQTFLAGYGAAQAVPGPLFTFASYLGATIDGVRGAFIATTAIFLPAFLLILGFLPFWNTIRKNTKMQGMLAGINSAVVGILLAALYNPLWTSAIHSALDFTVMIALFILLAFRNVSPWVIVLLGIAASYASKLNSLF</sequence>
<evidence type="ECO:0000313" key="8">
    <source>
        <dbReference type="EMBL" id="EPG73470.1"/>
    </source>
</evidence>
<evidence type="ECO:0000256" key="6">
    <source>
        <dbReference type="ARBA" id="ARBA00023136"/>
    </source>
</evidence>
<feature type="transmembrane region" description="Helical" evidence="7">
    <location>
        <begin position="332"/>
        <end position="353"/>
    </location>
</feature>
<evidence type="ECO:0000256" key="3">
    <source>
        <dbReference type="ARBA" id="ARBA00022475"/>
    </source>
</evidence>
<reference evidence="8" key="1">
    <citation type="submission" date="2013-04" db="EMBL/GenBank/DDBJ databases">
        <authorList>
            <person name="Harkins D.M."/>
            <person name="Durkin A.S."/>
            <person name="Selengut J.D."/>
            <person name="Sanka R."/>
            <person name="DePew J."/>
            <person name="Purushe J."/>
            <person name="Ahmed A."/>
            <person name="van der Linden H."/>
            <person name="Goris M.G.A."/>
            <person name="Hartskeerl R.A."/>
            <person name="Vinetz J.M."/>
            <person name="Sutton G.G."/>
            <person name="Nelson W.C."/>
            <person name="Fouts D.E."/>
        </authorList>
    </citation>
    <scope>NUCLEOTIDE SEQUENCE [LARGE SCALE GENOMIC DNA]</scope>
    <source>
        <strain evidence="8">BUT 6</strain>
    </source>
</reference>
<feature type="transmembrane region" description="Helical" evidence="7">
    <location>
        <begin position="117"/>
        <end position="138"/>
    </location>
</feature>
<dbReference type="NCBIfam" id="TIGR00937">
    <property type="entry name" value="2A51"/>
    <property type="match status" value="1"/>
</dbReference>
<keyword evidence="3" id="KW-1003">Cell membrane</keyword>
<comment type="similarity">
    <text evidence="2">Belongs to the chromate ion transporter (CHR) (TC 2.A.51) family.</text>
</comment>
<organism evidence="8 9">
    <name type="scientific">Leptospira fainei serovar Hurstbridge str. BUT 6</name>
    <dbReference type="NCBI Taxonomy" id="1193011"/>
    <lineage>
        <taxon>Bacteria</taxon>
        <taxon>Pseudomonadati</taxon>
        <taxon>Spirochaetota</taxon>
        <taxon>Spirochaetia</taxon>
        <taxon>Leptospirales</taxon>
        <taxon>Leptospiraceae</taxon>
        <taxon>Leptospira</taxon>
    </lineage>
</organism>
<keyword evidence="4 7" id="KW-0812">Transmembrane</keyword>
<dbReference type="PANTHER" id="PTHR33567">
    <property type="entry name" value="CHROMATE ION TRANSPORTER (EUROFUNG)"/>
    <property type="match status" value="1"/>
</dbReference>
<evidence type="ECO:0000256" key="2">
    <source>
        <dbReference type="ARBA" id="ARBA00005262"/>
    </source>
</evidence>